<dbReference type="GO" id="GO:0005576">
    <property type="term" value="C:extracellular region"/>
    <property type="evidence" value="ECO:0007669"/>
    <property type="project" value="TreeGrafter"/>
</dbReference>
<evidence type="ECO:0000256" key="3">
    <source>
        <dbReference type="ARBA" id="ARBA00022801"/>
    </source>
</evidence>
<proteinExistence type="inferred from homology"/>
<dbReference type="AlphaFoldDB" id="T1K1P8"/>
<keyword evidence="2" id="KW-0732">Signal</keyword>
<keyword evidence="4 7" id="KW-0442">Lipid degradation</keyword>
<reference evidence="9" key="1">
    <citation type="submission" date="2011-08" db="EMBL/GenBank/DDBJ databases">
        <authorList>
            <person name="Rombauts S."/>
        </authorList>
    </citation>
    <scope>NUCLEOTIDE SEQUENCE</scope>
    <source>
        <strain evidence="9">London</strain>
    </source>
</reference>
<keyword evidence="6" id="KW-0325">Glycoprotein</keyword>
<evidence type="ECO:0000256" key="5">
    <source>
        <dbReference type="ARBA" id="ARBA00023098"/>
    </source>
</evidence>
<evidence type="ECO:0000256" key="6">
    <source>
        <dbReference type="ARBA" id="ARBA00023180"/>
    </source>
</evidence>
<accession>T1K1P8</accession>
<evidence type="ECO:0000313" key="8">
    <source>
        <dbReference type="EnsemblMetazoa" id="tetur04g02180.1"/>
    </source>
</evidence>
<name>T1K1P8_TETUR</name>
<comment type="similarity">
    <text evidence="1 7">Belongs to the phospholipase B-like family.</text>
</comment>
<comment type="function">
    <text evidence="7">Putative phospholipase.</text>
</comment>
<keyword evidence="5 7" id="KW-0443">Lipid metabolism</keyword>
<dbReference type="InterPro" id="IPR007000">
    <property type="entry name" value="PLipase_B-like"/>
</dbReference>
<dbReference type="Gene3D" id="3.60.60.30">
    <property type="match status" value="1"/>
</dbReference>
<evidence type="ECO:0000313" key="9">
    <source>
        <dbReference type="Proteomes" id="UP000015104"/>
    </source>
</evidence>
<protein>
    <recommendedName>
        <fullName evidence="7">Phospholipase B-like</fullName>
        <ecNumber evidence="7">3.1.1.-</ecNumber>
    </recommendedName>
</protein>
<evidence type="ECO:0000256" key="1">
    <source>
        <dbReference type="ARBA" id="ARBA00007835"/>
    </source>
</evidence>
<dbReference type="PANTHER" id="PTHR12370">
    <property type="entry name" value="PHOSPHOLIPASE B-RELATED"/>
    <property type="match status" value="1"/>
</dbReference>
<sequence>MLNIWSNPDSRLNDSSIAFLAGYLEGYITRELINYHFHNVWSTYCNEHETFCIKVFDFYKQNIQFMRNKVETESKVNPFWYQVGLILEQITGLEEGMKQTSIFRSETRFDQLEIGKIFILNSIPDLWELESVLGRAIKSKDRGKTTCSAIIKLLPNDLIVGHNTWLEFSQMLRILKKYDLSYRTGSSEHSNVVPGQIISMSSYPGLIFSLDDYYLLSSGLVVTETTNVNFNLTSFQLVKPTSVFCFVRMMVANRLAVDGSSWSRIFAQYNSGTYNNQFMIIDYKRYQANSFNQKPGLFWILEQMPDFFIAKDMTSALVTNKYWASYNIPYFEDTYLIAGYPMLRNAYGPFFDHHETVRAKQFRRKQDQANDYKSVLKLLRYNNYTQDIDTQCDVCKPPYSATVSLASRGDLNDPNGSYSIPIYGLINETAIDVKVTSYELFKQFKMYAISGPTYEDVPPFIWSNSSLKYEILHEGHPDVWIFSPIYF</sequence>
<dbReference type="EMBL" id="CAEY01001355">
    <property type="status" value="NOT_ANNOTATED_CDS"/>
    <property type="molecule type" value="Genomic_DNA"/>
</dbReference>
<dbReference type="EnsemblMetazoa" id="tetur04g02180.1">
    <property type="protein sequence ID" value="tetur04g02180.1"/>
    <property type="gene ID" value="tetur04g02180"/>
</dbReference>
<dbReference type="GO" id="GO:0004620">
    <property type="term" value="F:phospholipase activity"/>
    <property type="evidence" value="ECO:0007669"/>
    <property type="project" value="InterPro"/>
</dbReference>
<dbReference type="EC" id="3.1.1.-" evidence="7"/>
<evidence type="ECO:0000256" key="7">
    <source>
        <dbReference type="RuleBase" id="RU364138"/>
    </source>
</evidence>
<dbReference type="Pfam" id="PF04916">
    <property type="entry name" value="Phospholip_B"/>
    <property type="match status" value="1"/>
</dbReference>
<reference evidence="8" key="2">
    <citation type="submission" date="2015-06" db="UniProtKB">
        <authorList>
            <consortium name="EnsemblMetazoa"/>
        </authorList>
    </citation>
    <scope>IDENTIFICATION</scope>
</reference>
<evidence type="ECO:0000256" key="4">
    <source>
        <dbReference type="ARBA" id="ARBA00022963"/>
    </source>
</evidence>
<organism evidence="8 9">
    <name type="scientific">Tetranychus urticae</name>
    <name type="common">Two-spotted spider mite</name>
    <dbReference type="NCBI Taxonomy" id="32264"/>
    <lineage>
        <taxon>Eukaryota</taxon>
        <taxon>Metazoa</taxon>
        <taxon>Ecdysozoa</taxon>
        <taxon>Arthropoda</taxon>
        <taxon>Chelicerata</taxon>
        <taxon>Arachnida</taxon>
        <taxon>Acari</taxon>
        <taxon>Acariformes</taxon>
        <taxon>Trombidiformes</taxon>
        <taxon>Prostigmata</taxon>
        <taxon>Eleutherengona</taxon>
        <taxon>Raphignathae</taxon>
        <taxon>Tetranychoidea</taxon>
        <taxon>Tetranychidae</taxon>
        <taxon>Tetranychus</taxon>
    </lineage>
</organism>
<dbReference type="HOGENOM" id="CLU_027106_4_0_1"/>
<keyword evidence="9" id="KW-1185">Reference proteome</keyword>
<dbReference type="PANTHER" id="PTHR12370:SF3">
    <property type="entry name" value="PHOSPHOLIPASE B-LIKE 2-RELATED"/>
    <property type="match status" value="1"/>
</dbReference>
<keyword evidence="3 7" id="KW-0378">Hydrolase</keyword>
<dbReference type="GO" id="GO:0009395">
    <property type="term" value="P:phospholipid catabolic process"/>
    <property type="evidence" value="ECO:0007669"/>
    <property type="project" value="TreeGrafter"/>
</dbReference>
<dbReference type="eggNOG" id="KOG3774">
    <property type="taxonomic scope" value="Eukaryota"/>
</dbReference>
<dbReference type="Proteomes" id="UP000015104">
    <property type="component" value="Unassembled WGS sequence"/>
</dbReference>
<evidence type="ECO:0000256" key="2">
    <source>
        <dbReference type="ARBA" id="ARBA00022729"/>
    </source>
</evidence>